<dbReference type="Proteomes" id="UP000199149">
    <property type="component" value="Unassembled WGS sequence"/>
</dbReference>
<dbReference type="EMBL" id="FOUZ01000033">
    <property type="protein sequence ID" value="SFN73571.1"/>
    <property type="molecule type" value="Genomic_DNA"/>
</dbReference>
<feature type="transmembrane region" description="Helical" evidence="1">
    <location>
        <begin position="6"/>
        <end position="25"/>
    </location>
</feature>
<evidence type="ECO:0000313" key="3">
    <source>
        <dbReference type="Proteomes" id="UP000199149"/>
    </source>
</evidence>
<name>A0A1I5BGF4_9FLAO</name>
<dbReference type="AlphaFoldDB" id="A0A1I5BGF4"/>
<proteinExistence type="predicted"/>
<organism evidence="2 3">
    <name type="scientific">Algoriella xinjiangensis</name>
    <dbReference type="NCBI Taxonomy" id="684065"/>
    <lineage>
        <taxon>Bacteria</taxon>
        <taxon>Pseudomonadati</taxon>
        <taxon>Bacteroidota</taxon>
        <taxon>Flavobacteriia</taxon>
        <taxon>Flavobacteriales</taxon>
        <taxon>Weeksellaceae</taxon>
        <taxon>Algoriella</taxon>
    </lineage>
</organism>
<evidence type="ECO:0000313" key="2">
    <source>
        <dbReference type="EMBL" id="SFN73571.1"/>
    </source>
</evidence>
<dbReference type="OrthoDB" id="1454468at2"/>
<protein>
    <submittedName>
        <fullName evidence="2">Uncharacterized protein</fullName>
    </submittedName>
</protein>
<dbReference type="RefSeq" id="WP_143080500.1">
    <property type="nucleotide sequence ID" value="NZ_FOUZ01000033.1"/>
</dbReference>
<gene>
    <name evidence="2" type="ORF">SAMN05421738_1331</name>
</gene>
<dbReference type="STRING" id="684065.SAMN05421738_1331"/>
<evidence type="ECO:0000256" key="1">
    <source>
        <dbReference type="SAM" id="Phobius"/>
    </source>
</evidence>
<keyword evidence="1" id="KW-0812">Transmembrane</keyword>
<keyword evidence="1" id="KW-1133">Transmembrane helix</keyword>
<sequence length="120" mass="13955">MKKISFYFISILMILICFFIYLIFFRHIKSSEILIDNFSKITVDSLNPVVGKGYSLRKIKIKGYINDSILIRGFYGYPIYLSGKVDKEFNTEYYGSFPSIINIEPYKATSGKIKITHIIK</sequence>
<accession>A0A1I5BGF4</accession>
<keyword evidence="1" id="KW-0472">Membrane</keyword>
<keyword evidence="3" id="KW-1185">Reference proteome</keyword>
<reference evidence="3" key="1">
    <citation type="submission" date="2016-10" db="EMBL/GenBank/DDBJ databases">
        <authorList>
            <person name="Varghese N."/>
            <person name="Submissions S."/>
        </authorList>
    </citation>
    <scope>NUCLEOTIDE SEQUENCE [LARGE SCALE GENOMIC DNA]</scope>
    <source>
        <strain evidence="3">XJ109</strain>
    </source>
</reference>